<feature type="region of interest" description="Disordered" evidence="2">
    <location>
        <begin position="1262"/>
        <end position="1300"/>
    </location>
</feature>
<name>A0ABR3PZM1_9TREE</name>
<evidence type="ECO:0000256" key="2">
    <source>
        <dbReference type="SAM" id="MobiDB-lite"/>
    </source>
</evidence>
<keyword evidence="1" id="KW-0808">Transferase</keyword>
<feature type="domain" description="Erythromycin biosynthesis protein CIII-like C-terminal" evidence="4">
    <location>
        <begin position="751"/>
        <end position="828"/>
    </location>
</feature>
<dbReference type="InterPro" id="IPR010610">
    <property type="entry name" value="EryCIII-like_C"/>
</dbReference>
<comment type="caution">
    <text evidence="5">The sequence shown here is derived from an EMBL/GenBank/DDBJ whole genome shotgun (WGS) entry which is preliminary data.</text>
</comment>
<keyword evidence="6" id="KW-1185">Reference proteome</keyword>
<feature type="region of interest" description="Disordered" evidence="2">
    <location>
        <begin position="1"/>
        <end position="265"/>
    </location>
</feature>
<dbReference type="Pfam" id="PF06722">
    <property type="entry name" value="EryCIII-like_C"/>
    <property type="match status" value="1"/>
</dbReference>
<feature type="compositionally biased region" description="Basic and acidic residues" evidence="2">
    <location>
        <begin position="1284"/>
        <end position="1300"/>
    </location>
</feature>
<reference evidence="5 6" key="1">
    <citation type="submission" date="2023-08" db="EMBL/GenBank/DDBJ databases">
        <title>Annotated Genome Sequence of Vanrija albida AlHP1.</title>
        <authorList>
            <person name="Herzog R."/>
        </authorList>
    </citation>
    <scope>NUCLEOTIDE SEQUENCE [LARGE SCALE GENOMIC DNA]</scope>
    <source>
        <strain evidence="5 6">AlHP1</strain>
    </source>
</reference>
<dbReference type="CDD" id="cd03784">
    <property type="entry name" value="GT1_Gtf-like"/>
    <property type="match status" value="1"/>
</dbReference>
<evidence type="ECO:0000313" key="5">
    <source>
        <dbReference type="EMBL" id="KAL1407817.1"/>
    </source>
</evidence>
<feature type="compositionally biased region" description="Polar residues" evidence="2">
    <location>
        <begin position="1"/>
        <end position="11"/>
    </location>
</feature>
<proteinExistence type="predicted"/>
<feature type="compositionally biased region" description="Acidic residues" evidence="2">
    <location>
        <begin position="367"/>
        <end position="381"/>
    </location>
</feature>
<feature type="compositionally biased region" description="Low complexity" evidence="2">
    <location>
        <begin position="12"/>
        <end position="34"/>
    </location>
</feature>
<dbReference type="Proteomes" id="UP001565368">
    <property type="component" value="Unassembled WGS sequence"/>
</dbReference>
<protein>
    <recommendedName>
        <fullName evidence="7">Glycosyltransferase family 28 N-terminal domain-containing protein</fullName>
    </recommendedName>
</protein>
<feature type="compositionally biased region" description="Polar residues" evidence="2">
    <location>
        <begin position="220"/>
        <end position="232"/>
    </location>
</feature>
<dbReference type="EMBL" id="JBBXJM010000005">
    <property type="protein sequence ID" value="KAL1407817.1"/>
    <property type="molecule type" value="Genomic_DNA"/>
</dbReference>
<feature type="compositionally biased region" description="Low complexity" evidence="2">
    <location>
        <begin position="97"/>
        <end position="120"/>
    </location>
</feature>
<dbReference type="Pfam" id="PF03033">
    <property type="entry name" value="Glyco_transf_28"/>
    <property type="match status" value="1"/>
</dbReference>
<evidence type="ECO:0000259" key="4">
    <source>
        <dbReference type="Pfam" id="PF06722"/>
    </source>
</evidence>
<feature type="compositionally biased region" description="Basic and acidic residues" evidence="2">
    <location>
        <begin position="349"/>
        <end position="366"/>
    </location>
</feature>
<dbReference type="GeneID" id="95988295"/>
<evidence type="ECO:0000256" key="1">
    <source>
        <dbReference type="ARBA" id="ARBA00022679"/>
    </source>
</evidence>
<dbReference type="RefSeq" id="XP_069207761.1">
    <property type="nucleotide sequence ID" value="XM_069355690.1"/>
</dbReference>
<dbReference type="Gene3D" id="3.40.50.2000">
    <property type="entry name" value="Glycogen Phosphorylase B"/>
    <property type="match status" value="2"/>
</dbReference>
<organism evidence="5 6">
    <name type="scientific">Vanrija albida</name>
    <dbReference type="NCBI Taxonomy" id="181172"/>
    <lineage>
        <taxon>Eukaryota</taxon>
        <taxon>Fungi</taxon>
        <taxon>Dikarya</taxon>
        <taxon>Basidiomycota</taxon>
        <taxon>Agaricomycotina</taxon>
        <taxon>Tremellomycetes</taxon>
        <taxon>Trichosporonales</taxon>
        <taxon>Trichosporonaceae</taxon>
        <taxon>Vanrija</taxon>
    </lineage>
</organism>
<gene>
    <name evidence="5" type="ORF">Q8F55_007252</name>
</gene>
<feature type="region of interest" description="Disordered" evidence="2">
    <location>
        <begin position="319"/>
        <end position="393"/>
    </location>
</feature>
<dbReference type="InterPro" id="IPR004276">
    <property type="entry name" value="GlycoTrans_28_N"/>
</dbReference>
<dbReference type="SUPFAM" id="SSF53756">
    <property type="entry name" value="UDP-Glycosyltransferase/glycogen phosphorylase"/>
    <property type="match status" value="1"/>
</dbReference>
<sequence length="1300" mass="141026">MAGPSRSGSAHNPTPHSNSNAPSPSPSTASLAPTVNSQRTSRIMYDRDAPLPALPGSAGGPPAPPSYSRVDEVRSGLVRRESALEKARRRLSQMSVSSQAGPSSEQQQQQPQPQLSRSNSVLSVHKDLPSAPAAYSAPLPPGAAPASPGQLRQAPGFVAPEISHRTSAASVNSPGLYDPGSSRSSLQSPPRIVTHPELQHRDSHQSTSSSFSAPAPNFPHRQSTSSSFSATTPHDRVAQLQGLAPPTGPSDYPAHEPLSRTNSAGESNALGVELLAQSEVLDTRAAGREDGLVDVWFNVKGEMPALPNLADFEDQAVDKRDHKNSPWYQQDDQSPDYDESQAPQGRAPAYEKGEVGVAYENKRAQTEAEDEWEDTDSDSDAEPVPSYPPRSLGLLEGECPPMSIVIFVVGSRGDVQPYLALALRLIEARGHRVRIATHPPFKAFVEDANERLEGKFDEKGKPLFGRLEFFDVGGDPKELMAYMVKNPGLMPGFESIKSGEIGSKRKMTRTMLEGFYHSCYEPHFSGRPFAADAIISNPPSFAHVHVAEALGLPLIMSFTMPWSPNRDFSHPLVNVQNSNAEPGMTNFLSYAMADTLMWQGLGDIINEFRVDTLDLYPLSVLTGPLATHRMRVPFIYGYSTWLLPKPDDWRDNIDVVGFFSLPSGEVKYDPDPALMKFLKAGPPPMYIGFGSIVVKNPMKLTMVIIEAVKQTGVRACISAGWSDLGGVDVPDSIFIIKGDLPHDWLFADGKISAVCHHGGAGTTTAGLRCGLPTIIVPFFGDQKFWGDAVASAGAGPPPIPHKKLTKDNLAAAIEFAHSKSAKRAAQRIGRKICSEDGTLKGVDSVHRYLPLHVMRCDINPDKVASWWNRKYRLRLSDEAAGVLVAGGALQWKDLAPNRPSEYLTSRSYADPVTATTQALFSVMTKLITASSQMFYDPKKGARSFGVGIPKAFGDIAPALYHGSDNVPRIINSRVRERGHIDSFGTGVREGFKDLGYGGLDALTGLWTDPYDGWRTGGYLGLAGGMGKAFLNVWARPSTGVMGLFVNTYKGADKHIRANMDVNVPDRIQRTPRIAISEEAAKALTPEANSRILERFNAMTSMVLVNQRRKAYDRNARENEARALSDADQVILKKWREGGWWMRLLPPERGSRSLTANANSAVSRAQKARDVAQRETIVAAAAHTKASHATLKAQKATAKAGTKTAKANGYFSRRSARSATKKAKKELAKAAKEGEKANVATERATLATDRATDAGFKAQEATAMVNATKEQPALPRKDRKAIVKQAKEKRREGRGGGEDEE</sequence>
<accession>A0ABR3PZM1</accession>
<dbReference type="InterPro" id="IPR002213">
    <property type="entry name" value="UDP_glucos_trans"/>
</dbReference>
<evidence type="ECO:0008006" key="7">
    <source>
        <dbReference type="Google" id="ProtNLM"/>
    </source>
</evidence>
<dbReference type="PANTHER" id="PTHR48050">
    <property type="entry name" value="STEROL 3-BETA-GLUCOSYLTRANSFERASE"/>
    <property type="match status" value="1"/>
</dbReference>
<evidence type="ECO:0000259" key="3">
    <source>
        <dbReference type="Pfam" id="PF03033"/>
    </source>
</evidence>
<feature type="compositionally biased region" description="Basic and acidic residues" evidence="2">
    <location>
        <begin position="69"/>
        <end position="86"/>
    </location>
</feature>
<dbReference type="PANTHER" id="PTHR48050:SF13">
    <property type="entry name" value="STEROL 3-BETA-GLUCOSYLTRANSFERASE UGT80A2"/>
    <property type="match status" value="1"/>
</dbReference>
<feature type="domain" description="Glycosyltransferase family 28 N-terminal" evidence="3">
    <location>
        <begin position="404"/>
        <end position="566"/>
    </location>
</feature>
<dbReference type="InterPro" id="IPR050426">
    <property type="entry name" value="Glycosyltransferase_28"/>
</dbReference>
<evidence type="ECO:0000313" key="6">
    <source>
        <dbReference type="Proteomes" id="UP001565368"/>
    </source>
</evidence>